<evidence type="ECO:0000256" key="1">
    <source>
        <dbReference type="SAM" id="Coils"/>
    </source>
</evidence>
<keyword evidence="4" id="KW-1185">Reference proteome</keyword>
<dbReference type="RefSeq" id="WP_041973779.1">
    <property type="nucleotide sequence ID" value="NZ_CBXV010000002.1"/>
</dbReference>
<dbReference type="STRING" id="454194.PYK22_00346"/>
<proteinExistence type="predicted"/>
<accession>A0A0B6WSZ7</accession>
<keyword evidence="2" id="KW-0812">Transmembrane</keyword>
<evidence type="ECO:0000313" key="3">
    <source>
        <dbReference type="EMBL" id="CDM64353.1"/>
    </source>
</evidence>
<feature type="transmembrane region" description="Helical" evidence="2">
    <location>
        <begin position="16"/>
        <end position="38"/>
    </location>
</feature>
<evidence type="ECO:0000256" key="2">
    <source>
        <dbReference type="SAM" id="Phobius"/>
    </source>
</evidence>
<organism evidence="3 4">
    <name type="scientific">Pyrinomonas methylaliphatogenes</name>
    <dbReference type="NCBI Taxonomy" id="454194"/>
    <lineage>
        <taxon>Bacteria</taxon>
        <taxon>Pseudomonadati</taxon>
        <taxon>Acidobacteriota</taxon>
        <taxon>Blastocatellia</taxon>
        <taxon>Blastocatellales</taxon>
        <taxon>Pyrinomonadaceae</taxon>
        <taxon>Pyrinomonas</taxon>
    </lineage>
</organism>
<dbReference type="Proteomes" id="UP000031518">
    <property type="component" value="Unassembled WGS sequence"/>
</dbReference>
<reference evidence="3 4" key="2">
    <citation type="submission" date="2015-01" db="EMBL/GenBank/DDBJ databases">
        <title>Complete genome sequence of Pyrinomonas methylaliphatogenes type strain K22T.</title>
        <authorList>
            <person name="Lee K.C.Y."/>
            <person name="Power J.F."/>
            <person name="Dunfield P.F."/>
            <person name="Morgan X.C."/>
            <person name="Huttenhower C."/>
            <person name="Stott M.B."/>
        </authorList>
    </citation>
    <scope>NUCLEOTIDE SEQUENCE [LARGE SCALE GENOMIC DNA]</scope>
    <source>
        <strain evidence="3 4">K22</strain>
    </source>
</reference>
<feature type="coiled-coil region" evidence="1">
    <location>
        <begin position="47"/>
        <end position="74"/>
    </location>
</feature>
<keyword evidence="1" id="KW-0175">Coiled coil</keyword>
<reference evidence="3 4" key="1">
    <citation type="submission" date="2013-12" db="EMBL/GenBank/DDBJ databases">
        <authorList>
            <person name="Stott M."/>
        </authorList>
    </citation>
    <scope>NUCLEOTIDE SEQUENCE [LARGE SCALE GENOMIC DNA]</scope>
    <source>
        <strain evidence="3 4">K22</strain>
    </source>
</reference>
<dbReference type="EMBL" id="CBXV010000002">
    <property type="protein sequence ID" value="CDM64353.1"/>
    <property type="molecule type" value="Genomic_DNA"/>
</dbReference>
<gene>
    <name evidence="3" type="ORF">PYK22_00346</name>
</gene>
<dbReference type="AlphaFoldDB" id="A0A0B6WSZ7"/>
<protein>
    <submittedName>
        <fullName evidence="3">Uncharacterized protein</fullName>
    </submittedName>
</protein>
<keyword evidence="2" id="KW-1133">Transmembrane helix</keyword>
<keyword evidence="2" id="KW-0472">Membrane</keyword>
<sequence>MIADLNLASRPFRNRALPWTIAISVATISLIALALTVAEWTRVRAQEAQTERDLAILRNQVEALRQQAAQVRDSLSPEQIAAVQSAHMIIARKRFSWSQLFSDLEAHTPANVRVTRIKVRDVAQRGDRIFADLEISVVGRASDDVTAMIAELNAAGFNIEPIAQRPRQGRGASGIEWTFRLRYTPRSTGVETGRTGDERS</sequence>
<name>A0A0B6WSZ7_9BACT</name>
<evidence type="ECO:0000313" key="4">
    <source>
        <dbReference type="Proteomes" id="UP000031518"/>
    </source>
</evidence>